<evidence type="ECO:0000313" key="1">
    <source>
        <dbReference type="EMBL" id="GBO24122.1"/>
    </source>
</evidence>
<comment type="caution">
    <text evidence="1">The sequence shown here is derived from an EMBL/GenBank/DDBJ whole genome shotgun (WGS) entry which is preliminary data.</text>
</comment>
<dbReference type="Proteomes" id="UP000499080">
    <property type="component" value="Unassembled WGS sequence"/>
</dbReference>
<dbReference type="AlphaFoldDB" id="A0A4Y2VHQ1"/>
<protein>
    <submittedName>
        <fullName evidence="1">Uncharacterized protein</fullName>
    </submittedName>
</protein>
<sequence>MPKKKIHSSTVTWTLSFHSSSFSTLYPSIALRSIFLGDFSKSVHGNKWIICTDHLTRYAETKSLPATEAEVATFQLEKIFLRHRFSTYASERYTRVKVTGKKSKSIVN</sequence>
<dbReference type="EMBL" id="BGPR01047105">
    <property type="protein sequence ID" value="GBO24122.1"/>
    <property type="molecule type" value="Genomic_DNA"/>
</dbReference>
<gene>
    <name evidence="1" type="ORF">AVEN_18791_1</name>
</gene>
<proteinExistence type="predicted"/>
<name>A0A4Y2VHQ1_ARAVE</name>
<keyword evidence="2" id="KW-1185">Reference proteome</keyword>
<organism evidence="1 2">
    <name type="scientific">Araneus ventricosus</name>
    <name type="common">Orbweaver spider</name>
    <name type="synonym">Epeira ventricosa</name>
    <dbReference type="NCBI Taxonomy" id="182803"/>
    <lineage>
        <taxon>Eukaryota</taxon>
        <taxon>Metazoa</taxon>
        <taxon>Ecdysozoa</taxon>
        <taxon>Arthropoda</taxon>
        <taxon>Chelicerata</taxon>
        <taxon>Arachnida</taxon>
        <taxon>Araneae</taxon>
        <taxon>Araneomorphae</taxon>
        <taxon>Entelegynae</taxon>
        <taxon>Araneoidea</taxon>
        <taxon>Araneidae</taxon>
        <taxon>Araneus</taxon>
    </lineage>
</organism>
<accession>A0A4Y2VHQ1</accession>
<reference evidence="1 2" key="1">
    <citation type="journal article" date="2019" name="Sci. Rep.">
        <title>Orb-weaving spider Araneus ventricosus genome elucidates the spidroin gene catalogue.</title>
        <authorList>
            <person name="Kono N."/>
            <person name="Nakamura H."/>
            <person name="Ohtoshi R."/>
            <person name="Moran D.A.P."/>
            <person name="Shinohara A."/>
            <person name="Yoshida Y."/>
            <person name="Fujiwara M."/>
            <person name="Mori M."/>
            <person name="Tomita M."/>
            <person name="Arakawa K."/>
        </authorList>
    </citation>
    <scope>NUCLEOTIDE SEQUENCE [LARGE SCALE GENOMIC DNA]</scope>
</reference>
<evidence type="ECO:0000313" key="2">
    <source>
        <dbReference type="Proteomes" id="UP000499080"/>
    </source>
</evidence>